<sequence>MTEAQNFHTPSPLRTSSPLGSSYSESIPGLRLAPRGVRLSDPPRHSQEDSVPLIEEQSAADSFEARGVYGVHHSQGEHSQTSEIPLTNRTVKDGVEQLNKTLLDFVNDFSSFLTEFRHYQTEWRAEREAWAEEREMQKNVMRTEHQQRTTEHKAFMDLIISFTGKLDGSSATV</sequence>
<evidence type="ECO:0000313" key="2">
    <source>
        <dbReference type="EMBL" id="KAK7434745.1"/>
    </source>
</evidence>
<reference evidence="2 3" key="1">
    <citation type="submission" date="2024-01" db="EMBL/GenBank/DDBJ databases">
        <title>A draft genome for the cacao thread blight pathogen Marasmiellus scandens.</title>
        <authorList>
            <person name="Baruah I.K."/>
            <person name="Leung J."/>
            <person name="Bukari Y."/>
            <person name="Amoako-Attah I."/>
            <person name="Meinhardt L.W."/>
            <person name="Bailey B.A."/>
            <person name="Cohen S.P."/>
        </authorList>
    </citation>
    <scope>NUCLEOTIDE SEQUENCE [LARGE SCALE GENOMIC DNA]</scope>
    <source>
        <strain evidence="2 3">GH-19</strain>
    </source>
</reference>
<evidence type="ECO:0000256" key="1">
    <source>
        <dbReference type="SAM" id="MobiDB-lite"/>
    </source>
</evidence>
<protein>
    <submittedName>
        <fullName evidence="2">Uncharacterized protein</fullName>
    </submittedName>
</protein>
<feature type="region of interest" description="Disordered" evidence="1">
    <location>
        <begin position="1"/>
        <end position="52"/>
    </location>
</feature>
<feature type="compositionally biased region" description="Polar residues" evidence="1">
    <location>
        <begin position="1"/>
        <end position="25"/>
    </location>
</feature>
<proteinExistence type="predicted"/>
<accession>A0ABR1ILZ8</accession>
<organism evidence="2 3">
    <name type="scientific">Marasmiellus scandens</name>
    <dbReference type="NCBI Taxonomy" id="2682957"/>
    <lineage>
        <taxon>Eukaryota</taxon>
        <taxon>Fungi</taxon>
        <taxon>Dikarya</taxon>
        <taxon>Basidiomycota</taxon>
        <taxon>Agaricomycotina</taxon>
        <taxon>Agaricomycetes</taxon>
        <taxon>Agaricomycetidae</taxon>
        <taxon>Agaricales</taxon>
        <taxon>Marasmiineae</taxon>
        <taxon>Omphalotaceae</taxon>
        <taxon>Marasmiellus</taxon>
    </lineage>
</organism>
<dbReference type="EMBL" id="JBANRG010000117">
    <property type="protein sequence ID" value="KAK7434745.1"/>
    <property type="molecule type" value="Genomic_DNA"/>
</dbReference>
<comment type="caution">
    <text evidence="2">The sequence shown here is derived from an EMBL/GenBank/DDBJ whole genome shotgun (WGS) entry which is preliminary data.</text>
</comment>
<dbReference type="Proteomes" id="UP001498398">
    <property type="component" value="Unassembled WGS sequence"/>
</dbReference>
<keyword evidence="3" id="KW-1185">Reference proteome</keyword>
<evidence type="ECO:0000313" key="3">
    <source>
        <dbReference type="Proteomes" id="UP001498398"/>
    </source>
</evidence>
<gene>
    <name evidence="2" type="ORF">VKT23_020023</name>
</gene>
<name>A0ABR1ILZ8_9AGAR</name>